<comment type="caution">
    <text evidence="5">The sequence shown here is derived from an EMBL/GenBank/DDBJ whole genome shotgun (WGS) entry which is preliminary data.</text>
</comment>
<keyword evidence="3" id="KW-0472">Membrane</keyword>
<gene>
    <name evidence="5" type="ORF">DI569_03250</name>
</gene>
<dbReference type="InterPro" id="IPR016047">
    <property type="entry name" value="M23ase_b-sheet_dom"/>
</dbReference>
<proteinExistence type="predicted"/>
<evidence type="ECO:0000256" key="2">
    <source>
        <dbReference type="SAM" id="MobiDB-lite"/>
    </source>
</evidence>
<evidence type="ECO:0000259" key="4">
    <source>
        <dbReference type="Pfam" id="PF01551"/>
    </source>
</evidence>
<dbReference type="InterPro" id="IPR050570">
    <property type="entry name" value="Cell_wall_metabolism_enzyme"/>
</dbReference>
<accession>A0A2W5MV89</accession>
<dbReference type="SUPFAM" id="SSF51261">
    <property type="entry name" value="Duplicated hybrid motif"/>
    <property type="match status" value="1"/>
</dbReference>
<dbReference type="Pfam" id="PF01551">
    <property type="entry name" value="Peptidase_M23"/>
    <property type="match status" value="1"/>
</dbReference>
<keyword evidence="3" id="KW-0812">Transmembrane</keyword>
<keyword evidence="1" id="KW-0175">Coiled coil</keyword>
<dbReference type="InterPro" id="IPR011055">
    <property type="entry name" value="Dup_hybrid_motif"/>
</dbReference>
<dbReference type="PANTHER" id="PTHR21666:SF291">
    <property type="entry name" value="STAGE II SPORULATION PROTEIN Q"/>
    <property type="match status" value="1"/>
</dbReference>
<evidence type="ECO:0000256" key="3">
    <source>
        <dbReference type="SAM" id="Phobius"/>
    </source>
</evidence>
<dbReference type="Gene3D" id="2.70.70.10">
    <property type="entry name" value="Glucose Permease (Domain IIA)"/>
    <property type="match status" value="1"/>
</dbReference>
<evidence type="ECO:0000313" key="6">
    <source>
        <dbReference type="Proteomes" id="UP000248597"/>
    </source>
</evidence>
<protein>
    <submittedName>
        <fullName evidence="5">M23 family peptidase</fullName>
    </submittedName>
</protein>
<sequence>MSSPSTGLRHWRQRLSALFQDHEIFIRTHGHVRFLRVSAVWQKRVALIAALVVLIWAGATLAILANQLLTAGERADVVQKQAAAAEAEARIAKYRDRVGEIAADLDERQAQLEDWQEAYFGNEGAAIAEGQPAAPDAAPANAAKAPVETSAIDPRLPPEAQALARIEARQEALSARLLAAVNTRAANAESAVAKLGLDPRALVRDAASGRGGPFIPYRGKMGRAKALGPSFAALEGALFRMEVLERTLVAVPSGNPASVLMMSSGFGYRSDPFSGAGAMHAGLDFRGPIGTPILAAAPGRVSFVGQKSGYGNVVEVDHGQGILTRYAHLSGFTTKVGSHVGAGEQIAKMGSTGRSTGSHLHFEVRLNGVAVNPRRFLEAKADVLEVKADARQRVGALARGAR</sequence>
<dbReference type="CDD" id="cd12797">
    <property type="entry name" value="M23_peptidase"/>
    <property type="match status" value="1"/>
</dbReference>
<feature type="region of interest" description="Disordered" evidence="2">
    <location>
        <begin position="131"/>
        <end position="150"/>
    </location>
</feature>
<feature type="compositionally biased region" description="Low complexity" evidence="2">
    <location>
        <begin position="131"/>
        <end position="146"/>
    </location>
</feature>
<feature type="transmembrane region" description="Helical" evidence="3">
    <location>
        <begin position="45"/>
        <end position="65"/>
    </location>
</feature>
<keyword evidence="3" id="KW-1133">Transmembrane helix</keyword>
<dbReference type="FunFam" id="2.70.70.10:FF:000006">
    <property type="entry name" value="M23 family peptidase"/>
    <property type="match status" value="1"/>
</dbReference>
<dbReference type="PANTHER" id="PTHR21666">
    <property type="entry name" value="PEPTIDASE-RELATED"/>
    <property type="match status" value="1"/>
</dbReference>
<feature type="coiled-coil region" evidence="1">
    <location>
        <begin position="77"/>
        <end position="104"/>
    </location>
</feature>
<reference evidence="5 6" key="1">
    <citation type="submission" date="2017-08" db="EMBL/GenBank/DDBJ databases">
        <title>Infants hospitalized years apart are colonized by the same room-sourced microbial strains.</title>
        <authorList>
            <person name="Brooks B."/>
            <person name="Olm M.R."/>
            <person name="Firek B.A."/>
            <person name="Baker R."/>
            <person name="Thomas B.C."/>
            <person name="Morowitz M.J."/>
            <person name="Banfield J.F."/>
        </authorList>
    </citation>
    <scope>NUCLEOTIDE SEQUENCE [LARGE SCALE GENOMIC DNA]</scope>
    <source>
        <strain evidence="5">S2_005_003_R2_47</strain>
    </source>
</reference>
<evidence type="ECO:0000313" key="5">
    <source>
        <dbReference type="EMBL" id="PZQ23747.1"/>
    </source>
</evidence>
<dbReference type="GO" id="GO:0004222">
    <property type="term" value="F:metalloendopeptidase activity"/>
    <property type="evidence" value="ECO:0007669"/>
    <property type="project" value="TreeGrafter"/>
</dbReference>
<feature type="domain" description="M23ase beta-sheet core" evidence="4">
    <location>
        <begin position="279"/>
        <end position="373"/>
    </location>
</feature>
<dbReference type="AlphaFoldDB" id="A0A2W5MV89"/>
<name>A0A2W5MV89_SPHMC</name>
<dbReference type="Proteomes" id="UP000248597">
    <property type="component" value="Unassembled WGS sequence"/>
</dbReference>
<organism evidence="5 6">
    <name type="scientific">Sphingopyxis macrogoltabida</name>
    <name type="common">Sphingomonas macrogoltabidus</name>
    <dbReference type="NCBI Taxonomy" id="33050"/>
    <lineage>
        <taxon>Bacteria</taxon>
        <taxon>Pseudomonadati</taxon>
        <taxon>Pseudomonadota</taxon>
        <taxon>Alphaproteobacteria</taxon>
        <taxon>Sphingomonadales</taxon>
        <taxon>Sphingomonadaceae</taxon>
        <taxon>Sphingopyxis</taxon>
    </lineage>
</organism>
<dbReference type="EMBL" id="QFPJ01000005">
    <property type="protein sequence ID" value="PZQ23747.1"/>
    <property type="molecule type" value="Genomic_DNA"/>
</dbReference>
<evidence type="ECO:0000256" key="1">
    <source>
        <dbReference type="SAM" id="Coils"/>
    </source>
</evidence>